<dbReference type="InterPro" id="IPR001036">
    <property type="entry name" value="Acrflvin-R"/>
</dbReference>
<keyword evidence="1" id="KW-1133">Transmembrane helix</keyword>
<name>A0A7H4LVQ6_9ENTR</name>
<dbReference type="EMBL" id="UGJR01000002">
    <property type="protein sequence ID" value="STR40232.1"/>
    <property type="molecule type" value="Genomic_DNA"/>
</dbReference>
<keyword evidence="1" id="KW-0472">Membrane</keyword>
<dbReference type="PANTHER" id="PTHR32063:SF18">
    <property type="entry name" value="CATION EFFLUX SYSTEM PROTEIN"/>
    <property type="match status" value="1"/>
</dbReference>
<accession>A0A7H4LVQ6</accession>
<keyword evidence="1" id="KW-0812">Transmembrane</keyword>
<feature type="transmembrane region" description="Helical" evidence="1">
    <location>
        <begin position="20"/>
        <end position="40"/>
    </location>
</feature>
<dbReference type="Pfam" id="PF00873">
    <property type="entry name" value="ACR_tran"/>
    <property type="match status" value="1"/>
</dbReference>
<dbReference type="GO" id="GO:0042910">
    <property type="term" value="F:xenobiotic transmembrane transporter activity"/>
    <property type="evidence" value="ECO:0007669"/>
    <property type="project" value="TreeGrafter"/>
</dbReference>
<proteinExistence type="predicted"/>
<dbReference type="PANTHER" id="PTHR32063">
    <property type="match status" value="1"/>
</dbReference>
<dbReference type="Proteomes" id="UP000255050">
    <property type="component" value="Unassembled WGS sequence"/>
</dbReference>
<dbReference type="AlphaFoldDB" id="A0A7H4LVQ6"/>
<reference evidence="2 3" key="1">
    <citation type="submission" date="2018-06" db="EMBL/GenBank/DDBJ databases">
        <authorList>
            <consortium name="Pathogen Informatics"/>
            <person name="Doyle S."/>
        </authorList>
    </citation>
    <scope>NUCLEOTIDE SEQUENCE [LARGE SCALE GENOMIC DNA]</scope>
    <source>
        <strain evidence="2 3">NCTC11694</strain>
    </source>
</reference>
<evidence type="ECO:0000313" key="2">
    <source>
        <dbReference type="EMBL" id="STR40232.1"/>
    </source>
</evidence>
<sequence>MSQGRFNLSALAVRERSVTLFLIILVTIAGIYAFFGLGRAEDPPFTVKQMTVITVWPGATAQEMQDQVAEPLEKRLQELKWYDRTETYTRPGMAFITLSLQDNTPPSQVQEEFYQARKKLAMKAETSPPRDGADDK</sequence>
<dbReference type="SUPFAM" id="SSF82693">
    <property type="entry name" value="Multidrug efflux transporter AcrB pore domain, PN1, PN2, PC1 and PC2 subdomains"/>
    <property type="match status" value="1"/>
</dbReference>
<organism evidence="2 3">
    <name type="scientific">Klebsiella michiganensis</name>
    <dbReference type="NCBI Taxonomy" id="1134687"/>
    <lineage>
        <taxon>Bacteria</taxon>
        <taxon>Pseudomonadati</taxon>
        <taxon>Pseudomonadota</taxon>
        <taxon>Gammaproteobacteria</taxon>
        <taxon>Enterobacterales</taxon>
        <taxon>Enterobacteriaceae</taxon>
        <taxon>Klebsiella/Raoultella group</taxon>
        <taxon>Klebsiella</taxon>
    </lineage>
</organism>
<dbReference type="Gene3D" id="1.20.1640.10">
    <property type="entry name" value="Multidrug efflux transporter AcrB transmembrane domain"/>
    <property type="match status" value="1"/>
</dbReference>
<protein>
    <submittedName>
        <fullName evidence="2">Cation/multidrug efflux pump</fullName>
    </submittedName>
</protein>
<dbReference type="Gene3D" id="3.30.70.1430">
    <property type="entry name" value="Multidrug efflux transporter AcrB pore domain"/>
    <property type="match status" value="1"/>
</dbReference>
<comment type="caution">
    <text evidence="2">The sequence shown here is derived from an EMBL/GenBank/DDBJ whole genome shotgun (WGS) entry which is preliminary data.</text>
</comment>
<evidence type="ECO:0000313" key="3">
    <source>
        <dbReference type="Proteomes" id="UP000255050"/>
    </source>
</evidence>
<evidence type="ECO:0000256" key="1">
    <source>
        <dbReference type="SAM" id="Phobius"/>
    </source>
</evidence>
<gene>
    <name evidence="2" type="ORF">NCTC11694_01385</name>
</gene>
<dbReference type="GO" id="GO:0005886">
    <property type="term" value="C:plasma membrane"/>
    <property type="evidence" value="ECO:0007669"/>
    <property type="project" value="TreeGrafter"/>
</dbReference>